<evidence type="ECO:0000256" key="2">
    <source>
        <dbReference type="SAM" id="Phobius"/>
    </source>
</evidence>
<gene>
    <name evidence="3" type="ORF">SAMN06264365_111188</name>
</gene>
<feature type="transmembrane region" description="Helical" evidence="2">
    <location>
        <begin position="106"/>
        <end position="131"/>
    </location>
</feature>
<name>A0A239CIL5_9ACTN</name>
<keyword evidence="2" id="KW-1133">Transmembrane helix</keyword>
<keyword evidence="2" id="KW-0472">Membrane</keyword>
<accession>A0A239CIL5</accession>
<proteinExistence type="predicted"/>
<keyword evidence="4" id="KW-1185">Reference proteome</keyword>
<feature type="region of interest" description="Disordered" evidence="1">
    <location>
        <begin position="133"/>
        <end position="175"/>
    </location>
</feature>
<sequence>MKPNQTDLVGEYLHEVELRLSGLPLLQRRELLADLAAHIETERAERNVQSDGELIEILERLGSPEVVAAAAYEEAGGARPAATASAQATYLPPPGMPAAPAAPKRYGWIFAALAAVGVVVVLCLGGALATFRSEGPPEPASPAEYATPADPTSPATPPSAAHSAPPATPPSARTP</sequence>
<dbReference type="Pfam" id="PF22564">
    <property type="entry name" value="HAAS"/>
    <property type="match status" value="1"/>
</dbReference>
<dbReference type="RefSeq" id="WP_143232575.1">
    <property type="nucleotide sequence ID" value="NZ_BOMU01000075.1"/>
</dbReference>
<feature type="compositionally biased region" description="Low complexity" evidence="1">
    <location>
        <begin position="141"/>
        <end position="175"/>
    </location>
</feature>
<reference evidence="3 4" key="1">
    <citation type="submission" date="2017-06" db="EMBL/GenBank/DDBJ databases">
        <authorList>
            <person name="Kim H.J."/>
            <person name="Triplett B.A."/>
        </authorList>
    </citation>
    <scope>NUCLEOTIDE SEQUENCE [LARGE SCALE GENOMIC DNA]</scope>
    <source>
        <strain evidence="3 4">DSM 43151</strain>
    </source>
</reference>
<dbReference type="OrthoDB" id="3701328at2"/>
<dbReference type="Proteomes" id="UP000198415">
    <property type="component" value="Unassembled WGS sequence"/>
</dbReference>
<evidence type="ECO:0000256" key="1">
    <source>
        <dbReference type="SAM" id="MobiDB-lite"/>
    </source>
</evidence>
<organism evidence="3 4">
    <name type="scientific">Actinoplanes regularis</name>
    <dbReference type="NCBI Taxonomy" id="52697"/>
    <lineage>
        <taxon>Bacteria</taxon>
        <taxon>Bacillati</taxon>
        <taxon>Actinomycetota</taxon>
        <taxon>Actinomycetes</taxon>
        <taxon>Micromonosporales</taxon>
        <taxon>Micromonosporaceae</taxon>
        <taxon>Actinoplanes</taxon>
    </lineage>
</organism>
<evidence type="ECO:0000313" key="3">
    <source>
        <dbReference type="EMBL" id="SNS19528.1"/>
    </source>
</evidence>
<dbReference type="EMBL" id="FZNR01000011">
    <property type="protein sequence ID" value="SNS19528.1"/>
    <property type="molecule type" value="Genomic_DNA"/>
</dbReference>
<evidence type="ECO:0000313" key="4">
    <source>
        <dbReference type="Proteomes" id="UP000198415"/>
    </source>
</evidence>
<keyword evidence="2" id="KW-0812">Transmembrane</keyword>
<protein>
    <submittedName>
        <fullName evidence="3">Uncharacterized protein</fullName>
    </submittedName>
</protein>
<dbReference type="AlphaFoldDB" id="A0A239CIL5"/>